<evidence type="ECO:0000313" key="3">
    <source>
        <dbReference type="Proteomes" id="UP000575985"/>
    </source>
</evidence>
<sequence length="191" mass="22000">MSGPPPEAQVTWPEAERMFDEFEHTAFRLETLQNYAVEYEDELFARFLTAEREGLPAPLSDDDWQQEVRDGTAAGRSYSRVHVVIEPLTDYVRFECASGYRSNIAAGEDVRILPARDGRWPAGIPRMDYWLFDSRRLLVMDYAESGALTSMRLVTDSKAVESANAWRDRALDLSLPFAEYAKRFDEYMRPL</sequence>
<dbReference type="Proteomes" id="UP000575985">
    <property type="component" value="Unassembled WGS sequence"/>
</dbReference>
<feature type="domain" description="DUF6879" evidence="1">
    <location>
        <begin position="14"/>
        <end position="181"/>
    </location>
</feature>
<reference evidence="2 3" key="1">
    <citation type="submission" date="2020-07" db="EMBL/GenBank/DDBJ databases">
        <title>Sequencing the genomes of 1000 actinobacteria strains.</title>
        <authorList>
            <person name="Klenk H.-P."/>
        </authorList>
    </citation>
    <scope>NUCLEOTIDE SEQUENCE [LARGE SCALE GENOMIC DNA]</scope>
    <source>
        <strain evidence="2 3">DSM 45927</strain>
    </source>
</reference>
<evidence type="ECO:0000313" key="2">
    <source>
        <dbReference type="EMBL" id="NYI97790.1"/>
    </source>
</evidence>
<dbReference type="Pfam" id="PF21806">
    <property type="entry name" value="DUF6879"/>
    <property type="match status" value="1"/>
</dbReference>
<keyword evidence="3" id="KW-1185">Reference proteome</keyword>
<dbReference type="AlphaFoldDB" id="A0A853BS41"/>
<gene>
    <name evidence="2" type="ORF">HNR12_004067</name>
</gene>
<accession>A0A853BS41</accession>
<proteinExistence type="predicted"/>
<evidence type="ECO:0000259" key="1">
    <source>
        <dbReference type="Pfam" id="PF21806"/>
    </source>
</evidence>
<protein>
    <recommendedName>
        <fullName evidence="1">DUF6879 domain-containing protein</fullName>
    </recommendedName>
</protein>
<name>A0A853BS41_9ACTN</name>
<dbReference type="RefSeq" id="WP_308118389.1">
    <property type="nucleotide sequence ID" value="NZ_JACCFO010000001.1"/>
</dbReference>
<dbReference type="InterPro" id="IPR049244">
    <property type="entry name" value="DUF6879"/>
</dbReference>
<comment type="caution">
    <text evidence="2">The sequence shown here is derived from an EMBL/GenBank/DDBJ whole genome shotgun (WGS) entry which is preliminary data.</text>
</comment>
<dbReference type="EMBL" id="JACCFO010000001">
    <property type="protein sequence ID" value="NYI97790.1"/>
    <property type="molecule type" value="Genomic_DNA"/>
</dbReference>
<organism evidence="2 3">
    <name type="scientific">Streptomonospora nanhaiensis</name>
    <dbReference type="NCBI Taxonomy" id="1323731"/>
    <lineage>
        <taxon>Bacteria</taxon>
        <taxon>Bacillati</taxon>
        <taxon>Actinomycetota</taxon>
        <taxon>Actinomycetes</taxon>
        <taxon>Streptosporangiales</taxon>
        <taxon>Nocardiopsidaceae</taxon>
        <taxon>Streptomonospora</taxon>
    </lineage>
</organism>